<feature type="chain" id="PRO_5036744059" evidence="4">
    <location>
        <begin position="22"/>
        <end position="133"/>
    </location>
</feature>
<dbReference type="SUPFAM" id="SSF57302">
    <property type="entry name" value="Snake toxin-like"/>
    <property type="match status" value="1"/>
</dbReference>
<dbReference type="RefSeq" id="XP_020898927.1">
    <property type="nucleotide sequence ID" value="XM_021043268.2"/>
</dbReference>
<dbReference type="CDD" id="cd00117">
    <property type="entry name" value="TFP"/>
    <property type="match status" value="1"/>
</dbReference>
<evidence type="ECO:0000256" key="2">
    <source>
        <dbReference type="ARBA" id="ARBA00023157"/>
    </source>
</evidence>
<dbReference type="KEGG" id="epa:110237657"/>
<name>A0A913X4R9_EXADI</name>
<keyword evidence="3" id="KW-0472">Membrane</keyword>
<evidence type="ECO:0000256" key="3">
    <source>
        <dbReference type="SAM" id="Phobius"/>
    </source>
</evidence>
<keyword evidence="1 4" id="KW-0732">Signal</keyword>
<feature type="signal peptide" evidence="4">
    <location>
        <begin position="1"/>
        <end position="21"/>
    </location>
</feature>
<dbReference type="PANTHER" id="PTHR10036:SF3">
    <property type="entry name" value="PROTEIN SLEEPLESS-RELATED"/>
    <property type="match status" value="1"/>
</dbReference>
<dbReference type="AlphaFoldDB" id="A0A913X4R9"/>
<dbReference type="EnsemblMetazoa" id="XM_021043268.2">
    <property type="protein sequence ID" value="XP_020898927.1"/>
    <property type="gene ID" value="LOC110237657"/>
</dbReference>
<feature type="transmembrane region" description="Helical" evidence="3">
    <location>
        <begin position="113"/>
        <end position="132"/>
    </location>
</feature>
<dbReference type="GeneID" id="110237657"/>
<dbReference type="InterPro" id="IPR045860">
    <property type="entry name" value="Snake_toxin-like_sf"/>
</dbReference>
<keyword evidence="6" id="KW-1185">Reference proteome</keyword>
<evidence type="ECO:0000256" key="4">
    <source>
        <dbReference type="SAM" id="SignalP"/>
    </source>
</evidence>
<accession>A0A913X4R9</accession>
<dbReference type="Proteomes" id="UP000887567">
    <property type="component" value="Unplaced"/>
</dbReference>
<dbReference type="OrthoDB" id="5961313at2759"/>
<reference evidence="5" key="1">
    <citation type="submission" date="2022-11" db="UniProtKB">
        <authorList>
            <consortium name="EnsemblMetazoa"/>
        </authorList>
    </citation>
    <scope>IDENTIFICATION</scope>
</reference>
<evidence type="ECO:0000313" key="5">
    <source>
        <dbReference type="EnsemblMetazoa" id="XP_020898927.1"/>
    </source>
</evidence>
<proteinExistence type="predicted"/>
<keyword evidence="2" id="KW-1015">Disulfide bond</keyword>
<keyword evidence="3" id="KW-1133">Transmembrane helix</keyword>
<dbReference type="PANTHER" id="PTHR10036">
    <property type="entry name" value="CD59 GLYCOPROTEIN"/>
    <property type="match status" value="1"/>
</dbReference>
<sequence length="133" mass="14921">MMQFEVFFAVVFLAFLSGGSALTCNHCGSRERWSMCDNNLFQRECKPWEDRCYKASVDTTYNGQKITRFVKGCTTEKQCFDHSMDDCRTGENKAVTLPCEVHCCGGHRCNPASIPWVSGVVLVSCALLAVLFQ</sequence>
<evidence type="ECO:0000313" key="6">
    <source>
        <dbReference type="Proteomes" id="UP000887567"/>
    </source>
</evidence>
<keyword evidence="3" id="KW-0812">Transmembrane</keyword>
<evidence type="ECO:0000256" key="1">
    <source>
        <dbReference type="ARBA" id="ARBA00022729"/>
    </source>
</evidence>
<protein>
    <submittedName>
        <fullName evidence="5">Uncharacterized protein</fullName>
    </submittedName>
</protein>
<dbReference type="Gene3D" id="2.10.60.10">
    <property type="entry name" value="CD59"/>
    <property type="match status" value="1"/>
</dbReference>
<organism evidence="5 6">
    <name type="scientific">Exaiptasia diaphana</name>
    <name type="common">Tropical sea anemone</name>
    <name type="synonym">Aiptasia pulchella</name>
    <dbReference type="NCBI Taxonomy" id="2652724"/>
    <lineage>
        <taxon>Eukaryota</taxon>
        <taxon>Metazoa</taxon>
        <taxon>Cnidaria</taxon>
        <taxon>Anthozoa</taxon>
        <taxon>Hexacorallia</taxon>
        <taxon>Actiniaria</taxon>
        <taxon>Aiptasiidae</taxon>
        <taxon>Exaiptasia</taxon>
    </lineage>
</organism>